<evidence type="ECO:0000313" key="3">
    <source>
        <dbReference type="Proteomes" id="UP000324705"/>
    </source>
</evidence>
<protein>
    <submittedName>
        <fullName evidence="2">Uncharacterized protein</fullName>
    </submittedName>
</protein>
<dbReference type="Gramene" id="TRITD4Bv1G118330.1">
    <property type="protein sequence ID" value="TRITD4Bv1G118330.1"/>
    <property type="gene ID" value="TRITD4Bv1G118330"/>
</dbReference>
<feature type="chain" id="PRO_5040370998" evidence="1">
    <location>
        <begin position="17"/>
        <end position="192"/>
    </location>
</feature>
<sequence>MPSAILIMWLPSLIVCRKLKGSKTAIKISECIPSFYMAYLVSKGKLSFVHSATSDACGIPKTISSSTISSPSSRSLSNAPSADWARRNGTMTVLLRQSSLSLQCDHALANINRSANRGASPSVAQVSSSNSGDSIYRSFRGDSFRDISDLQAVVSETAIDLRHSHDQDDLKLQIESMKVKLRHLQKLHPVVC</sequence>
<proteinExistence type="predicted"/>
<dbReference type="EMBL" id="LT934118">
    <property type="protein sequence ID" value="VAI06601.1"/>
    <property type="molecule type" value="Genomic_DNA"/>
</dbReference>
<organism evidence="2 3">
    <name type="scientific">Triticum turgidum subsp. durum</name>
    <name type="common">Durum wheat</name>
    <name type="synonym">Triticum durum</name>
    <dbReference type="NCBI Taxonomy" id="4567"/>
    <lineage>
        <taxon>Eukaryota</taxon>
        <taxon>Viridiplantae</taxon>
        <taxon>Streptophyta</taxon>
        <taxon>Embryophyta</taxon>
        <taxon>Tracheophyta</taxon>
        <taxon>Spermatophyta</taxon>
        <taxon>Magnoliopsida</taxon>
        <taxon>Liliopsida</taxon>
        <taxon>Poales</taxon>
        <taxon>Poaceae</taxon>
        <taxon>BOP clade</taxon>
        <taxon>Pooideae</taxon>
        <taxon>Triticodae</taxon>
        <taxon>Triticeae</taxon>
        <taxon>Triticinae</taxon>
        <taxon>Triticum</taxon>
    </lineage>
</organism>
<dbReference type="Proteomes" id="UP000324705">
    <property type="component" value="Chromosome 4B"/>
</dbReference>
<evidence type="ECO:0000313" key="2">
    <source>
        <dbReference type="EMBL" id="VAI06601.1"/>
    </source>
</evidence>
<accession>A0A9R0WCE3</accession>
<gene>
    <name evidence="2" type="ORF">TRITD_4Bv1G118330</name>
</gene>
<keyword evidence="3" id="KW-1185">Reference proteome</keyword>
<keyword evidence="1" id="KW-0732">Signal</keyword>
<dbReference type="AlphaFoldDB" id="A0A9R0WCE3"/>
<evidence type="ECO:0000256" key="1">
    <source>
        <dbReference type="SAM" id="SignalP"/>
    </source>
</evidence>
<feature type="signal peptide" evidence="1">
    <location>
        <begin position="1"/>
        <end position="16"/>
    </location>
</feature>
<name>A0A9R0WCE3_TRITD</name>
<reference evidence="2 3" key="1">
    <citation type="submission" date="2017-09" db="EMBL/GenBank/DDBJ databases">
        <authorList>
            <consortium name="International Durum Wheat Genome Sequencing Consortium (IDWGSC)"/>
            <person name="Milanesi L."/>
        </authorList>
    </citation>
    <scope>NUCLEOTIDE SEQUENCE [LARGE SCALE GENOMIC DNA]</scope>
    <source>
        <strain evidence="3">cv. Svevo</strain>
    </source>
</reference>